<feature type="domain" description="RNase H type-1" evidence="1">
    <location>
        <begin position="1"/>
        <end position="31"/>
    </location>
</feature>
<dbReference type="PROSITE" id="PS50879">
    <property type="entry name" value="RNASE_H_1"/>
    <property type="match status" value="1"/>
</dbReference>
<sequence length="54" mass="6130">MGLEVIFEKIKSHSGNFCNDEADRLAKKAAKKESNVEWMPEDFESIIRTLTQSG</sequence>
<dbReference type="SUPFAM" id="SSF53098">
    <property type="entry name" value="Ribonuclease H-like"/>
    <property type="match status" value="1"/>
</dbReference>
<reference evidence="2 3" key="1">
    <citation type="journal article" date="2015" name="MBio">
        <title>Genome-Resolved Metagenomic Analysis Reveals Roles for Candidate Phyla and Other Microbial Community Members in Biogeochemical Transformations in Oil Reservoirs.</title>
        <authorList>
            <person name="Hu P."/>
            <person name="Tom L."/>
            <person name="Singh A."/>
            <person name="Thomas B.C."/>
            <person name="Baker B.J."/>
            <person name="Piceno Y.M."/>
            <person name="Andersen G.L."/>
            <person name="Banfield J.F."/>
        </authorList>
    </citation>
    <scope>NUCLEOTIDE SEQUENCE [LARGE SCALE GENOMIC DNA]</scope>
    <source>
        <strain evidence="2">46_26</strain>
    </source>
</reference>
<dbReference type="InterPro" id="IPR036397">
    <property type="entry name" value="RNaseH_sf"/>
</dbReference>
<name>A0A124FG06_9THEM</name>
<dbReference type="InterPro" id="IPR002156">
    <property type="entry name" value="RNaseH_domain"/>
</dbReference>
<proteinExistence type="predicted"/>
<protein>
    <submittedName>
        <fullName evidence="2">Ribonuclease H-related protein</fullName>
    </submittedName>
</protein>
<dbReference type="GO" id="GO:0004523">
    <property type="term" value="F:RNA-DNA hybrid ribonuclease activity"/>
    <property type="evidence" value="ECO:0007669"/>
    <property type="project" value="InterPro"/>
</dbReference>
<dbReference type="Gene3D" id="3.30.420.10">
    <property type="entry name" value="Ribonuclease H-like superfamily/Ribonuclease H"/>
    <property type="match status" value="1"/>
</dbReference>
<organism evidence="2 3">
    <name type="scientific">Thermotoga petrophila</name>
    <dbReference type="NCBI Taxonomy" id="93929"/>
    <lineage>
        <taxon>Bacteria</taxon>
        <taxon>Thermotogati</taxon>
        <taxon>Thermotogota</taxon>
        <taxon>Thermotogae</taxon>
        <taxon>Thermotogales</taxon>
        <taxon>Thermotogaceae</taxon>
        <taxon>Thermotoga</taxon>
    </lineage>
</organism>
<dbReference type="EMBL" id="LGFG01000050">
    <property type="protein sequence ID" value="KUK23124.1"/>
    <property type="molecule type" value="Genomic_DNA"/>
</dbReference>
<dbReference type="GO" id="GO:0003676">
    <property type="term" value="F:nucleic acid binding"/>
    <property type="evidence" value="ECO:0007669"/>
    <property type="project" value="InterPro"/>
</dbReference>
<evidence type="ECO:0000313" key="2">
    <source>
        <dbReference type="EMBL" id="KUK23124.1"/>
    </source>
</evidence>
<accession>A0A124FG06</accession>
<dbReference type="AlphaFoldDB" id="A0A124FG06"/>
<dbReference type="InterPro" id="IPR012337">
    <property type="entry name" value="RNaseH-like_sf"/>
</dbReference>
<dbReference type="Proteomes" id="UP000058636">
    <property type="component" value="Unassembled WGS sequence"/>
</dbReference>
<evidence type="ECO:0000259" key="1">
    <source>
        <dbReference type="PROSITE" id="PS50879"/>
    </source>
</evidence>
<evidence type="ECO:0000313" key="3">
    <source>
        <dbReference type="Proteomes" id="UP000058636"/>
    </source>
</evidence>
<dbReference type="PATRIC" id="fig|93930.3.peg.1634"/>
<gene>
    <name evidence="2" type="ORF">XD57_0782</name>
</gene>
<comment type="caution">
    <text evidence="2">The sequence shown here is derived from an EMBL/GenBank/DDBJ whole genome shotgun (WGS) entry which is preliminary data.</text>
</comment>